<dbReference type="CDD" id="cd14840">
    <property type="entry name" value="D-Ala-D-Ala_dipeptidase_Aad"/>
    <property type="match status" value="1"/>
</dbReference>
<dbReference type="Pfam" id="PF01427">
    <property type="entry name" value="Peptidase_M15"/>
    <property type="match status" value="1"/>
</dbReference>
<comment type="similarity">
    <text evidence="9 10">Belongs to the peptidase M15D family.</text>
</comment>
<name>A0A2W7HVH0_9PROT</name>
<reference evidence="11 12" key="1">
    <citation type="submission" date="2018-06" db="EMBL/GenBank/DDBJ databases">
        <title>Genomic Encyclopedia of Archaeal and Bacterial Type Strains, Phase II (KMG-II): from individual species to whole genera.</title>
        <authorList>
            <person name="Goeker M."/>
        </authorList>
    </citation>
    <scope>NUCLEOTIDE SEQUENCE [LARGE SCALE GENOMIC DNA]</scope>
    <source>
        <strain evidence="11 12">DSM 24525</strain>
    </source>
</reference>
<dbReference type="GO" id="GO:0006508">
    <property type="term" value="P:proteolysis"/>
    <property type="evidence" value="ECO:0007669"/>
    <property type="project" value="UniProtKB-KW"/>
</dbReference>
<organism evidence="11 12">
    <name type="scientific">Humitalea rosea</name>
    <dbReference type="NCBI Taxonomy" id="990373"/>
    <lineage>
        <taxon>Bacteria</taxon>
        <taxon>Pseudomonadati</taxon>
        <taxon>Pseudomonadota</taxon>
        <taxon>Alphaproteobacteria</taxon>
        <taxon>Acetobacterales</taxon>
        <taxon>Roseomonadaceae</taxon>
        <taxon>Humitalea</taxon>
    </lineage>
</organism>
<protein>
    <recommendedName>
        <fullName evidence="9 10">D-alanyl-D-alanine dipeptidase</fullName>
        <shortName evidence="9 10">D-Ala-D-Ala dipeptidase</shortName>
        <ecNumber evidence="9 10">3.4.13.22</ecNumber>
    </recommendedName>
</protein>
<evidence type="ECO:0000256" key="9">
    <source>
        <dbReference type="HAMAP-Rule" id="MF_01924"/>
    </source>
</evidence>
<evidence type="ECO:0000256" key="1">
    <source>
        <dbReference type="ARBA" id="ARBA00001362"/>
    </source>
</evidence>
<keyword evidence="5 9" id="KW-0862">Zinc</keyword>
<keyword evidence="2 9" id="KW-0645">Protease</keyword>
<evidence type="ECO:0000313" key="11">
    <source>
        <dbReference type="EMBL" id="PZW36981.1"/>
    </source>
</evidence>
<gene>
    <name evidence="9" type="primary">ddpX</name>
    <name evidence="11" type="ORF">C8P66_1496</name>
</gene>
<proteinExistence type="inferred from homology"/>
<dbReference type="NCBIfam" id="NF007557">
    <property type="entry name" value="PRK10178.1"/>
    <property type="match status" value="1"/>
</dbReference>
<dbReference type="Proteomes" id="UP000249688">
    <property type="component" value="Unassembled WGS sequence"/>
</dbReference>
<evidence type="ECO:0000256" key="2">
    <source>
        <dbReference type="ARBA" id="ARBA00022670"/>
    </source>
</evidence>
<dbReference type="GO" id="GO:0160237">
    <property type="term" value="F:D-Ala-D-Ala dipeptidase activity"/>
    <property type="evidence" value="ECO:0007669"/>
    <property type="project" value="UniProtKB-EC"/>
</dbReference>
<keyword evidence="7 9" id="KW-0482">Metalloprotease</keyword>
<evidence type="ECO:0000256" key="6">
    <source>
        <dbReference type="ARBA" id="ARBA00022997"/>
    </source>
</evidence>
<accession>A0A2W7HVH0</accession>
<dbReference type="GO" id="GO:0008270">
    <property type="term" value="F:zinc ion binding"/>
    <property type="evidence" value="ECO:0007669"/>
    <property type="project" value="UniProtKB-UniRule"/>
</dbReference>
<sequence>MLGIRPMLVPLSEADGLFFDIRYATPDNLAGYPIYRRPRALLVPEARMALLHARDLAAALGLRLLVFDAFRPVEAQWALWHAVEDKRFVADPRLGGVHPRGVAVDLTLADPGGTALPMGTGFDATEEASAHGTLSLPAEALRNRAILLGIMTAAGWDHYRLEWWHYQLHDPRRYPPLSASAVPDGPM</sequence>
<dbReference type="EMBL" id="QKYU01000049">
    <property type="protein sequence ID" value="PZW36981.1"/>
    <property type="molecule type" value="Genomic_DNA"/>
</dbReference>
<dbReference type="PIRSF" id="PIRSF026671">
    <property type="entry name" value="AA_dipeptidase"/>
    <property type="match status" value="1"/>
</dbReference>
<feature type="binding site" evidence="9">
    <location>
        <position position="105"/>
    </location>
    <ligand>
        <name>Zn(2+)</name>
        <dbReference type="ChEBI" id="CHEBI:29105"/>
        <note>catalytic</note>
    </ligand>
</feature>
<comment type="function">
    <text evidence="9 10">Catalyzes hydrolysis of the D-alanyl-D-alanine dipeptide.</text>
</comment>
<keyword evidence="3 9" id="KW-0479">Metal-binding</keyword>
<dbReference type="AlphaFoldDB" id="A0A2W7HVH0"/>
<evidence type="ECO:0000256" key="7">
    <source>
        <dbReference type="ARBA" id="ARBA00023049"/>
    </source>
</evidence>
<keyword evidence="4 9" id="KW-0378">Hydrolase</keyword>
<dbReference type="PANTHER" id="PTHR43126">
    <property type="entry name" value="D-ALANYL-D-ALANINE DIPEPTIDASE"/>
    <property type="match status" value="1"/>
</dbReference>
<comment type="caution">
    <text evidence="11">The sequence shown here is derived from an EMBL/GenBank/DDBJ whole genome shotgun (WGS) entry which is preliminary data.</text>
</comment>
<keyword evidence="8 10" id="KW-0961">Cell wall biogenesis/degradation</keyword>
<dbReference type="GO" id="GO:0071555">
    <property type="term" value="P:cell wall organization"/>
    <property type="evidence" value="ECO:0007669"/>
    <property type="project" value="UniProtKB-KW"/>
</dbReference>
<feature type="binding site" evidence="9">
    <location>
        <position position="165"/>
    </location>
    <ligand>
        <name>Zn(2+)</name>
        <dbReference type="ChEBI" id="CHEBI:29105"/>
        <note>catalytic</note>
    </ligand>
</feature>
<keyword evidence="6 9" id="KW-0224">Dipeptidase</keyword>
<dbReference type="InterPro" id="IPR000755">
    <property type="entry name" value="A_A_dipeptidase"/>
</dbReference>
<feature type="site" description="Transition state stabilizer" evidence="9">
    <location>
        <position position="71"/>
    </location>
</feature>
<dbReference type="HAMAP" id="MF_01924">
    <property type="entry name" value="A_A_dipeptidase"/>
    <property type="match status" value="1"/>
</dbReference>
<dbReference type="GO" id="GO:0008237">
    <property type="term" value="F:metallopeptidase activity"/>
    <property type="evidence" value="ECO:0007669"/>
    <property type="project" value="UniProtKB-KW"/>
</dbReference>
<feature type="active site" description="Proton donor/acceptor" evidence="9">
    <location>
        <position position="162"/>
    </location>
</feature>
<evidence type="ECO:0000256" key="3">
    <source>
        <dbReference type="ARBA" id="ARBA00022723"/>
    </source>
</evidence>
<dbReference type="PANTHER" id="PTHR43126:SF1">
    <property type="entry name" value="D-ALANYL-D-ALANINE DIPEPTIDASE"/>
    <property type="match status" value="1"/>
</dbReference>
<keyword evidence="12" id="KW-1185">Reference proteome</keyword>
<comment type="catalytic activity">
    <reaction evidence="1 9 10">
        <text>D-alanyl-D-alanine + H2O = 2 D-alanine</text>
        <dbReference type="Rhea" id="RHEA:20661"/>
        <dbReference type="ChEBI" id="CHEBI:15377"/>
        <dbReference type="ChEBI" id="CHEBI:57416"/>
        <dbReference type="ChEBI" id="CHEBI:57822"/>
        <dbReference type="EC" id="3.4.13.22"/>
    </reaction>
</comment>
<evidence type="ECO:0000256" key="5">
    <source>
        <dbReference type="ARBA" id="ARBA00022833"/>
    </source>
</evidence>
<feature type="binding site" evidence="9">
    <location>
        <position position="98"/>
    </location>
    <ligand>
        <name>Zn(2+)</name>
        <dbReference type="ChEBI" id="CHEBI:29105"/>
        <note>catalytic</note>
    </ligand>
</feature>
<dbReference type="SUPFAM" id="SSF55166">
    <property type="entry name" value="Hedgehog/DD-peptidase"/>
    <property type="match status" value="1"/>
</dbReference>
<dbReference type="Gene3D" id="3.30.1380.10">
    <property type="match status" value="1"/>
</dbReference>
<evidence type="ECO:0000256" key="8">
    <source>
        <dbReference type="ARBA" id="ARBA00023316"/>
    </source>
</evidence>
<evidence type="ECO:0000313" key="12">
    <source>
        <dbReference type="Proteomes" id="UP000249688"/>
    </source>
</evidence>
<comment type="cofactor">
    <cofactor evidence="9">
        <name>Zn(2+)</name>
        <dbReference type="ChEBI" id="CHEBI:29105"/>
    </cofactor>
    <text evidence="9">Binds 1 zinc ion per subunit.</text>
</comment>
<dbReference type="EC" id="3.4.13.22" evidence="9 10"/>
<dbReference type="InterPro" id="IPR009045">
    <property type="entry name" value="Zn_M74/Hedgehog-like"/>
</dbReference>
<evidence type="ECO:0000256" key="4">
    <source>
        <dbReference type="ARBA" id="ARBA00022801"/>
    </source>
</evidence>
<evidence type="ECO:0000256" key="10">
    <source>
        <dbReference type="PIRNR" id="PIRNR026671"/>
    </source>
</evidence>